<keyword evidence="2" id="KW-0560">Oxidoreductase</keyword>
<dbReference type="AlphaFoldDB" id="E8X404"/>
<dbReference type="GO" id="GO:0004497">
    <property type="term" value="F:monooxygenase activity"/>
    <property type="evidence" value="ECO:0007669"/>
    <property type="project" value="UniProtKB-KW"/>
</dbReference>
<keyword evidence="3" id="KW-1185">Reference proteome</keyword>
<dbReference type="InterPro" id="IPR011008">
    <property type="entry name" value="Dimeric_a/b-barrel"/>
</dbReference>
<dbReference type="STRING" id="1198114.AciX9_3507"/>
<evidence type="ECO:0000313" key="3">
    <source>
        <dbReference type="Proteomes" id="UP000000343"/>
    </source>
</evidence>
<dbReference type="eggNOG" id="COG1359">
    <property type="taxonomic scope" value="Bacteria"/>
</dbReference>
<dbReference type="PROSITE" id="PS51725">
    <property type="entry name" value="ABM"/>
    <property type="match status" value="1"/>
</dbReference>
<dbReference type="InterPro" id="IPR007138">
    <property type="entry name" value="ABM_dom"/>
</dbReference>
<dbReference type="PaxDb" id="1198114-AciX9_3507"/>
<dbReference type="InterPro" id="IPR050744">
    <property type="entry name" value="AI-2_Isomerase_LsrG"/>
</dbReference>
<reference evidence="3" key="1">
    <citation type="submission" date="2011-01" db="EMBL/GenBank/DDBJ databases">
        <title>Complete sequence of chromosome of Acidobacterium sp. MP5ACTX9.</title>
        <authorList>
            <consortium name="US DOE Joint Genome Institute"/>
            <person name="Lucas S."/>
            <person name="Copeland A."/>
            <person name="Lapidus A."/>
            <person name="Cheng J.-F."/>
            <person name="Goodwin L."/>
            <person name="Pitluck S."/>
            <person name="Teshima H."/>
            <person name="Detter J.C."/>
            <person name="Han C."/>
            <person name="Tapia R."/>
            <person name="Land M."/>
            <person name="Hauser L."/>
            <person name="Kyrpides N."/>
            <person name="Ivanova N."/>
            <person name="Ovchinnikova G."/>
            <person name="Pagani I."/>
            <person name="Rawat S.R."/>
            <person name="Mannisto M."/>
            <person name="Haggblom M.M."/>
            <person name="Woyke T."/>
        </authorList>
    </citation>
    <scope>NUCLEOTIDE SEQUENCE [LARGE SCALE GENOMIC DNA]</scope>
    <source>
        <strain evidence="3">MP5ACTX9</strain>
    </source>
</reference>
<dbReference type="PANTHER" id="PTHR33336:SF3">
    <property type="entry name" value="ABM DOMAIN-CONTAINING PROTEIN"/>
    <property type="match status" value="1"/>
</dbReference>
<dbReference type="KEGG" id="acm:AciX9_3507"/>
<dbReference type="GO" id="GO:0005829">
    <property type="term" value="C:cytosol"/>
    <property type="evidence" value="ECO:0007669"/>
    <property type="project" value="TreeGrafter"/>
</dbReference>
<dbReference type="PANTHER" id="PTHR33336">
    <property type="entry name" value="QUINOL MONOOXYGENASE YGIN-RELATED"/>
    <property type="match status" value="1"/>
</dbReference>
<protein>
    <submittedName>
        <fullName evidence="2">Antibiotic biosynthesis monooxygenase</fullName>
    </submittedName>
</protein>
<dbReference type="HOGENOM" id="CLU_131496_3_3_0"/>
<dbReference type="EMBL" id="CP002480">
    <property type="protein sequence ID" value="ADW70512.1"/>
    <property type="molecule type" value="Genomic_DNA"/>
</dbReference>
<organism evidence="3">
    <name type="scientific">Granulicella tundricola (strain ATCC BAA-1859 / DSM 23138 / MP5ACTX9)</name>
    <dbReference type="NCBI Taxonomy" id="1198114"/>
    <lineage>
        <taxon>Bacteria</taxon>
        <taxon>Pseudomonadati</taxon>
        <taxon>Acidobacteriota</taxon>
        <taxon>Terriglobia</taxon>
        <taxon>Terriglobales</taxon>
        <taxon>Acidobacteriaceae</taxon>
        <taxon>Granulicella</taxon>
    </lineage>
</organism>
<evidence type="ECO:0000259" key="1">
    <source>
        <dbReference type="PROSITE" id="PS51725"/>
    </source>
</evidence>
<accession>E8X404</accession>
<dbReference type="Gene3D" id="3.30.70.100">
    <property type="match status" value="1"/>
</dbReference>
<evidence type="ECO:0000313" key="2">
    <source>
        <dbReference type="EMBL" id="ADW70512.1"/>
    </source>
</evidence>
<name>E8X404_GRATM</name>
<dbReference type="RefSeq" id="WP_013581823.1">
    <property type="nucleotide sequence ID" value="NC_015064.1"/>
</dbReference>
<keyword evidence="2" id="KW-0503">Monooxygenase</keyword>
<dbReference type="Proteomes" id="UP000000343">
    <property type="component" value="Chromosome"/>
</dbReference>
<gene>
    <name evidence="2" type="ordered locus">AciX9_3507</name>
</gene>
<sequence length="95" mass="10692">MLSFTVRMRFDEADHEAIEGALKALTTGSRAEPGCVSYICHFLESDPNTVFIYEQYKDSAALDEHKATSHFSEFAVGVLYQRMKERVVENLTAVA</sequence>
<proteinExistence type="predicted"/>
<dbReference type="SUPFAM" id="SSF54909">
    <property type="entry name" value="Dimeric alpha+beta barrel"/>
    <property type="match status" value="1"/>
</dbReference>
<feature type="domain" description="ABM" evidence="1">
    <location>
        <begin position="2"/>
        <end position="90"/>
    </location>
</feature>
<dbReference type="OrthoDB" id="9806189at2"/>
<dbReference type="Pfam" id="PF03992">
    <property type="entry name" value="ABM"/>
    <property type="match status" value="1"/>
</dbReference>